<evidence type="ECO:0000313" key="1">
    <source>
        <dbReference type="EMBL" id="MBP1861567.1"/>
    </source>
</evidence>
<dbReference type="EMBL" id="JAGGJV010000011">
    <property type="protein sequence ID" value="MBP1861567.1"/>
    <property type="molecule type" value="Genomic_DNA"/>
</dbReference>
<protein>
    <recommendedName>
        <fullName evidence="3">Endonuclease</fullName>
    </recommendedName>
</protein>
<evidence type="ECO:0000313" key="2">
    <source>
        <dbReference type="Proteomes" id="UP000823786"/>
    </source>
</evidence>
<proteinExistence type="predicted"/>
<comment type="caution">
    <text evidence="1">The sequence shown here is derived from an EMBL/GenBank/DDBJ whole genome shotgun (WGS) entry which is preliminary data.</text>
</comment>
<dbReference type="Gene3D" id="1.10.30.50">
    <property type="match status" value="1"/>
</dbReference>
<evidence type="ECO:0008006" key="3">
    <source>
        <dbReference type="Google" id="ProtNLM"/>
    </source>
</evidence>
<accession>A0ABS4EUF3</accession>
<sequence>MRRVDRLSVPAPDVLVGPKSLGLKELEKAKKFFTAQEVAEAALRAKIAADAAAGVVPIAPVSKKKGKKDGFSFSAYSDDAVKYALEKLFFGKCAYCETRYASQAPVDVEHYRPKGRIADVADHPGYWWLAMVWENLLPSCIDCNRRRWQHLPDVPSSLEQLLKSPLIQGGMMPLGKQDLFPVAGERATALHPLIDEKPDLLNPCLDVPDEHLTFYIDRKNPLGLVLPILIDGVPSRRGLTSIHVYGLNRLALVQERTRVLRTLEFLSELIDEIDEISEILLARRSSKDKKMGTRLSLLSDQILAEIRGMAEPERPYSSLVKAWSNILKP</sequence>
<name>A0ABS4EUF3_9HYPH</name>
<organism evidence="1 2">
    <name type="scientific">Rhizobium herbae</name>
    <dbReference type="NCBI Taxonomy" id="508661"/>
    <lineage>
        <taxon>Bacteria</taxon>
        <taxon>Pseudomonadati</taxon>
        <taxon>Pseudomonadota</taxon>
        <taxon>Alphaproteobacteria</taxon>
        <taxon>Hyphomicrobiales</taxon>
        <taxon>Rhizobiaceae</taxon>
        <taxon>Rhizobium/Agrobacterium group</taxon>
        <taxon>Rhizobium</taxon>
    </lineage>
</organism>
<dbReference type="RefSeq" id="WP_209856025.1">
    <property type="nucleotide sequence ID" value="NZ_JAGGJV010000011.1"/>
</dbReference>
<gene>
    <name evidence="1" type="ORF">J2Z75_005096</name>
</gene>
<dbReference type="Proteomes" id="UP000823786">
    <property type="component" value="Unassembled WGS sequence"/>
</dbReference>
<reference evidence="1 2" key="1">
    <citation type="submission" date="2021-03" db="EMBL/GenBank/DDBJ databases">
        <title>Genomic Encyclopedia of Type Strains, Phase IV (KMG-IV): sequencing the most valuable type-strain genomes for metagenomic binning, comparative biology and taxonomic classification.</title>
        <authorList>
            <person name="Goeker M."/>
        </authorList>
    </citation>
    <scope>NUCLEOTIDE SEQUENCE [LARGE SCALE GENOMIC DNA]</scope>
    <source>
        <strain evidence="1 2">DSM 26427</strain>
    </source>
</reference>
<keyword evidence="2" id="KW-1185">Reference proteome</keyword>